<evidence type="ECO:0000313" key="1">
    <source>
        <dbReference type="EMBL" id="CDM61979.1"/>
    </source>
</evidence>
<proteinExistence type="predicted"/>
<dbReference type="KEGG" id="rhl:LPU83_pLPU83d_0608"/>
<protein>
    <submittedName>
        <fullName evidence="1">Uncharacterized protein</fullName>
    </submittedName>
</protein>
<accession>W6RMJ0</accession>
<sequence>MSGLVATVGLWNDDKSIRLTKYTSHGHVPNPIEPKGGGSIETQIEAFDRSSQITGHELSASHYQACEFVKRGALRH</sequence>
<dbReference type="EMBL" id="HG916855">
    <property type="protein sequence ID" value="CDM61979.1"/>
    <property type="molecule type" value="Genomic_DNA"/>
</dbReference>
<name>W6RMJ0_9HYPH</name>
<dbReference type="PATRIC" id="fig|348824.6.peg.6256"/>
<geneLocation type="plasmid" evidence="1 2">
    <name>pLPU83d</name>
</geneLocation>
<dbReference type="Proteomes" id="UP000019443">
    <property type="component" value="Plasmid pLPU83d"/>
</dbReference>
<reference evidence="1" key="1">
    <citation type="submission" date="2013-11" db="EMBL/GenBank/DDBJ databases">
        <title>Draft genome sequence of the broad-host-range Rhizobium sp. LPU83 strain, a member of the low-genetic diversity Oregon-like Rhizobium sp. group.</title>
        <authorList>
            <person name="Wibberg D."/>
            <person name="Puehler A."/>
            <person name="Schlueter A."/>
        </authorList>
    </citation>
    <scope>NUCLEOTIDE SEQUENCE [LARGE SCALE GENOMIC DNA]</scope>
    <source>
        <strain evidence="1">LPU83</strain>
        <plasmid evidence="1">pLPU83d</plasmid>
    </source>
</reference>
<keyword evidence="1" id="KW-0614">Plasmid</keyword>
<dbReference type="HOGENOM" id="CLU_2652018_0_0_5"/>
<gene>
    <name evidence="1" type="ORF">LPU83_pLPU83d_0608</name>
</gene>
<evidence type="ECO:0000313" key="2">
    <source>
        <dbReference type="Proteomes" id="UP000019443"/>
    </source>
</evidence>
<keyword evidence="2" id="KW-1185">Reference proteome</keyword>
<organism evidence="1 2">
    <name type="scientific">Rhizobium favelukesii</name>
    <dbReference type="NCBI Taxonomy" id="348824"/>
    <lineage>
        <taxon>Bacteria</taxon>
        <taxon>Pseudomonadati</taxon>
        <taxon>Pseudomonadota</taxon>
        <taxon>Alphaproteobacteria</taxon>
        <taxon>Hyphomicrobiales</taxon>
        <taxon>Rhizobiaceae</taxon>
        <taxon>Rhizobium/Agrobacterium group</taxon>
        <taxon>Rhizobium</taxon>
    </lineage>
</organism>
<dbReference type="AlphaFoldDB" id="W6RMJ0"/>